<keyword evidence="2" id="KW-1185">Reference proteome</keyword>
<evidence type="ECO:0000313" key="2">
    <source>
        <dbReference type="Proteomes" id="UP001054252"/>
    </source>
</evidence>
<dbReference type="AlphaFoldDB" id="A0AAV5KWQ4"/>
<dbReference type="EMBL" id="BPVZ01000081">
    <property type="protein sequence ID" value="GKV28916.1"/>
    <property type="molecule type" value="Genomic_DNA"/>
</dbReference>
<gene>
    <name evidence="1" type="ORF">SLEP1_g37902</name>
</gene>
<accession>A0AAV5KWQ4</accession>
<dbReference type="Proteomes" id="UP001054252">
    <property type="component" value="Unassembled WGS sequence"/>
</dbReference>
<sequence length="184" mass="19857">MQISRNIQNPPPKKVLVEIEDQWAFWVVFGVGLEDVVDVGWIGGDDTWDKFGMVIDGCAGRGMGEDLGCPFKKTVPIFQEFLSAPQLSSRANQPLNSHAVANQPSVKPDVINPLKRVQGVKVAKGGNLVFCAGEAQLYTLDQLMRASAELLGRGTMGITYKAVLGNRLTVTVKQLDAGLAGMSK</sequence>
<dbReference type="PANTHER" id="PTHR48007">
    <property type="entry name" value="LEUCINE-RICH REPEAT RECEPTOR-LIKE PROTEIN KINASE PXC1"/>
    <property type="match status" value="1"/>
</dbReference>
<dbReference type="InterPro" id="IPR046959">
    <property type="entry name" value="PRK1-6/SRF4-like"/>
</dbReference>
<reference evidence="1 2" key="1">
    <citation type="journal article" date="2021" name="Commun. Biol.">
        <title>The genome of Shorea leprosula (Dipterocarpaceae) highlights the ecological relevance of drought in aseasonal tropical rainforests.</title>
        <authorList>
            <person name="Ng K.K.S."/>
            <person name="Kobayashi M.J."/>
            <person name="Fawcett J.A."/>
            <person name="Hatakeyama M."/>
            <person name="Paape T."/>
            <person name="Ng C.H."/>
            <person name="Ang C.C."/>
            <person name="Tnah L.H."/>
            <person name="Lee C.T."/>
            <person name="Nishiyama T."/>
            <person name="Sese J."/>
            <person name="O'Brien M.J."/>
            <person name="Copetti D."/>
            <person name="Mohd Noor M.I."/>
            <person name="Ong R.C."/>
            <person name="Putra M."/>
            <person name="Sireger I.Z."/>
            <person name="Indrioko S."/>
            <person name="Kosugi Y."/>
            <person name="Izuno A."/>
            <person name="Isagi Y."/>
            <person name="Lee S.L."/>
            <person name="Shimizu K.K."/>
        </authorList>
    </citation>
    <scope>NUCLEOTIDE SEQUENCE [LARGE SCALE GENOMIC DNA]</scope>
    <source>
        <strain evidence="1">214</strain>
    </source>
</reference>
<protein>
    <submittedName>
        <fullName evidence="1">Uncharacterized protein</fullName>
    </submittedName>
</protein>
<name>A0AAV5KWQ4_9ROSI</name>
<proteinExistence type="predicted"/>
<evidence type="ECO:0000313" key="1">
    <source>
        <dbReference type="EMBL" id="GKV28916.1"/>
    </source>
</evidence>
<organism evidence="1 2">
    <name type="scientific">Rubroshorea leprosula</name>
    <dbReference type="NCBI Taxonomy" id="152421"/>
    <lineage>
        <taxon>Eukaryota</taxon>
        <taxon>Viridiplantae</taxon>
        <taxon>Streptophyta</taxon>
        <taxon>Embryophyta</taxon>
        <taxon>Tracheophyta</taxon>
        <taxon>Spermatophyta</taxon>
        <taxon>Magnoliopsida</taxon>
        <taxon>eudicotyledons</taxon>
        <taxon>Gunneridae</taxon>
        <taxon>Pentapetalae</taxon>
        <taxon>rosids</taxon>
        <taxon>malvids</taxon>
        <taxon>Malvales</taxon>
        <taxon>Dipterocarpaceae</taxon>
        <taxon>Rubroshorea</taxon>
    </lineage>
</organism>
<comment type="caution">
    <text evidence="1">The sequence shown here is derived from an EMBL/GenBank/DDBJ whole genome shotgun (WGS) entry which is preliminary data.</text>
</comment>
<dbReference type="PANTHER" id="PTHR48007:SF37">
    <property type="entry name" value="LEUCINE-RICH REPEAT PROTEIN KINASE FAMILY PROTEIN"/>
    <property type="match status" value="1"/>
</dbReference>